<feature type="domain" description="HTH cro/C1-type" evidence="2">
    <location>
        <begin position="7"/>
        <end position="61"/>
    </location>
</feature>
<dbReference type="EMBL" id="JANHNZ010000002">
    <property type="protein sequence ID" value="MCQ9209583.1"/>
    <property type="molecule type" value="Genomic_DNA"/>
</dbReference>
<evidence type="ECO:0000313" key="3">
    <source>
        <dbReference type="EMBL" id="MCQ9209583.1"/>
    </source>
</evidence>
<keyword evidence="1" id="KW-0238">DNA-binding</keyword>
<reference evidence="3" key="2">
    <citation type="journal article" date="2023" name="Curr. Microbiol.">
        <title>Granulicatella seriolae sp. nov., a Novel Facultative Anaerobe Isolated from Yellowtail Marine Fish.</title>
        <authorList>
            <person name="Lee M."/>
            <person name="Choi Y.J."/>
            <person name="Farooq A."/>
            <person name="Jeong J.B."/>
            <person name="Jung M.Y."/>
        </authorList>
    </citation>
    <scope>NUCLEOTIDE SEQUENCE</scope>
    <source>
        <strain evidence="3">S8</strain>
    </source>
</reference>
<proteinExistence type="predicted"/>
<dbReference type="SUPFAM" id="SSF47413">
    <property type="entry name" value="lambda repressor-like DNA-binding domains"/>
    <property type="match status" value="1"/>
</dbReference>
<evidence type="ECO:0000256" key="1">
    <source>
        <dbReference type="ARBA" id="ARBA00023125"/>
    </source>
</evidence>
<dbReference type="RefSeq" id="WP_256944694.1">
    <property type="nucleotide sequence ID" value="NZ_JANHNZ010000002.1"/>
</dbReference>
<dbReference type="InterPro" id="IPR050807">
    <property type="entry name" value="TransReg_Diox_bact_type"/>
</dbReference>
<dbReference type="InterPro" id="IPR014710">
    <property type="entry name" value="RmlC-like_jellyroll"/>
</dbReference>
<name>A0ABT1WN48_9LACT</name>
<gene>
    <name evidence="3" type="ORF">NPA36_03380</name>
</gene>
<dbReference type="CDD" id="cd02209">
    <property type="entry name" value="cupin_XRE_C"/>
    <property type="match status" value="1"/>
</dbReference>
<dbReference type="PROSITE" id="PS50943">
    <property type="entry name" value="HTH_CROC1"/>
    <property type="match status" value="1"/>
</dbReference>
<dbReference type="SMART" id="SM00530">
    <property type="entry name" value="HTH_XRE"/>
    <property type="match status" value="1"/>
</dbReference>
<keyword evidence="4" id="KW-1185">Reference proteome</keyword>
<dbReference type="Pfam" id="PF07883">
    <property type="entry name" value="Cupin_2"/>
    <property type="match status" value="1"/>
</dbReference>
<sequence length="180" mass="20152">MEIGKQLKDLRIQKGLTQEELGERTDLTKGYISQLENNLSSPSMETFFDILEVLGCPAKDFFDDEPAQALSVYTPEDMTITQDHKNKTTVKWLNPDSNEHEMEPILLQLEAGGEYKTFQPSLAESFGYVLTGKVEVKVGKQRAIVEAGNAFYFVASAKHQIKNAAKTNSELLLVVTDSYL</sequence>
<reference evidence="3" key="1">
    <citation type="submission" date="2022-07" db="EMBL/GenBank/DDBJ databases">
        <authorList>
            <person name="Jung M.-Y."/>
            <person name="Lee M."/>
        </authorList>
    </citation>
    <scope>NUCLEOTIDE SEQUENCE</scope>
    <source>
        <strain evidence="3">S8</strain>
    </source>
</reference>
<dbReference type="InterPro" id="IPR011051">
    <property type="entry name" value="RmlC_Cupin_sf"/>
</dbReference>
<dbReference type="InterPro" id="IPR010982">
    <property type="entry name" value="Lambda_DNA-bd_dom_sf"/>
</dbReference>
<dbReference type="PANTHER" id="PTHR46797">
    <property type="entry name" value="HTH-TYPE TRANSCRIPTIONAL REGULATOR"/>
    <property type="match status" value="1"/>
</dbReference>
<dbReference type="Proteomes" id="UP001059480">
    <property type="component" value="Unassembled WGS sequence"/>
</dbReference>
<dbReference type="Pfam" id="PF01381">
    <property type="entry name" value="HTH_3"/>
    <property type="match status" value="1"/>
</dbReference>
<dbReference type="Gene3D" id="2.60.120.10">
    <property type="entry name" value="Jelly Rolls"/>
    <property type="match status" value="1"/>
</dbReference>
<dbReference type="SUPFAM" id="SSF51182">
    <property type="entry name" value="RmlC-like cupins"/>
    <property type="match status" value="1"/>
</dbReference>
<protein>
    <submittedName>
        <fullName evidence="3">XRE family transcriptional regulator</fullName>
    </submittedName>
</protein>
<dbReference type="PANTHER" id="PTHR46797:SF2">
    <property type="entry name" value="TRANSCRIPTIONAL REGULATOR"/>
    <property type="match status" value="1"/>
</dbReference>
<dbReference type="Gene3D" id="1.10.260.40">
    <property type="entry name" value="lambda repressor-like DNA-binding domains"/>
    <property type="match status" value="1"/>
</dbReference>
<comment type="caution">
    <text evidence="3">The sequence shown here is derived from an EMBL/GenBank/DDBJ whole genome shotgun (WGS) entry which is preliminary data.</text>
</comment>
<organism evidence="3 4">
    <name type="scientific">Granulicatella seriolae</name>
    <dbReference type="NCBI Taxonomy" id="2967226"/>
    <lineage>
        <taxon>Bacteria</taxon>
        <taxon>Bacillati</taxon>
        <taxon>Bacillota</taxon>
        <taxon>Bacilli</taxon>
        <taxon>Lactobacillales</taxon>
        <taxon>Carnobacteriaceae</taxon>
        <taxon>Granulicatella</taxon>
    </lineage>
</organism>
<dbReference type="InterPro" id="IPR001387">
    <property type="entry name" value="Cro/C1-type_HTH"/>
</dbReference>
<dbReference type="InterPro" id="IPR013096">
    <property type="entry name" value="Cupin_2"/>
</dbReference>
<evidence type="ECO:0000313" key="4">
    <source>
        <dbReference type="Proteomes" id="UP001059480"/>
    </source>
</evidence>
<accession>A0ABT1WN48</accession>
<evidence type="ECO:0000259" key="2">
    <source>
        <dbReference type="PROSITE" id="PS50943"/>
    </source>
</evidence>
<reference evidence="3" key="3">
    <citation type="journal article" date="2023" name="Microbiol. Resour. Announc.">
        <title>Draft Genome Sequence of Granulicatella sp. Strain S8, Isolated from a Marine Fish, Seriola quinqueradiata.</title>
        <authorList>
            <person name="Lee M."/>
            <person name="Farooq A."/>
            <person name="Jeong J.B."/>
            <person name="Jung M.Y."/>
        </authorList>
    </citation>
    <scope>NUCLEOTIDE SEQUENCE</scope>
    <source>
        <strain evidence="3">S8</strain>
    </source>
</reference>
<dbReference type="CDD" id="cd00093">
    <property type="entry name" value="HTH_XRE"/>
    <property type="match status" value="1"/>
</dbReference>